<feature type="region of interest" description="Disordered" evidence="1">
    <location>
        <begin position="1"/>
        <end position="57"/>
    </location>
</feature>
<sequence length="57" mass="6237">MTKKDMREADLPETDNPGQDSQTANAIRNQSSAEPEDYPADKKKPTSANDSNTSSDH</sequence>
<protein>
    <submittedName>
        <fullName evidence="2">Uncharacterized protein</fullName>
    </submittedName>
</protein>
<reference evidence="2 3" key="1">
    <citation type="submission" date="2019-12" db="EMBL/GenBank/DDBJ databases">
        <title>Genomic-based taxomic classification of the family Erythrobacteraceae.</title>
        <authorList>
            <person name="Xu L."/>
        </authorList>
    </citation>
    <scope>NUCLEOTIDE SEQUENCE [LARGE SCALE GENOMIC DNA]</scope>
    <source>
        <strain evidence="2 3">DSM 17792</strain>
    </source>
</reference>
<keyword evidence="3" id="KW-1185">Reference proteome</keyword>
<evidence type="ECO:0000313" key="3">
    <source>
        <dbReference type="Proteomes" id="UP000448199"/>
    </source>
</evidence>
<dbReference type="OrthoDB" id="7433539at2"/>
<comment type="caution">
    <text evidence="2">The sequence shown here is derived from an EMBL/GenBank/DDBJ whole genome shotgun (WGS) entry which is preliminary data.</text>
</comment>
<proteinExistence type="predicted"/>
<name>A0A844XUZ2_9SPHN</name>
<dbReference type="EMBL" id="WTYC01000013">
    <property type="protein sequence ID" value="MXO49620.1"/>
    <property type="molecule type" value="Genomic_DNA"/>
</dbReference>
<evidence type="ECO:0000256" key="1">
    <source>
        <dbReference type="SAM" id="MobiDB-lite"/>
    </source>
</evidence>
<evidence type="ECO:0000313" key="2">
    <source>
        <dbReference type="EMBL" id="MXO49620.1"/>
    </source>
</evidence>
<dbReference type="Proteomes" id="UP000448199">
    <property type="component" value="Unassembled WGS sequence"/>
</dbReference>
<gene>
    <name evidence="2" type="ORF">GRI69_15315</name>
</gene>
<dbReference type="AlphaFoldDB" id="A0A844XUZ2"/>
<feature type="compositionally biased region" description="Polar residues" evidence="1">
    <location>
        <begin position="46"/>
        <end position="57"/>
    </location>
</feature>
<accession>A0A844XUZ2</accession>
<organism evidence="2 3">
    <name type="scientific">Qipengyuania vulgaris</name>
    <dbReference type="NCBI Taxonomy" id="291985"/>
    <lineage>
        <taxon>Bacteria</taxon>
        <taxon>Pseudomonadati</taxon>
        <taxon>Pseudomonadota</taxon>
        <taxon>Alphaproteobacteria</taxon>
        <taxon>Sphingomonadales</taxon>
        <taxon>Erythrobacteraceae</taxon>
        <taxon>Qipengyuania</taxon>
    </lineage>
</organism>
<dbReference type="RefSeq" id="WP_160729042.1">
    <property type="nucleotide sequence ID" value="NZ_WTYC01000013.1"/>
</dbReference>
<feature type="compositionally biased region" description="Basic and acidic residues" evidence="1">
    <location>
        <begin position="1"/>
        <end position="10"/>
    </location>
</feature>
<feature type="compositionally biased region" description="Polar residues" evidence="1">
    <location>
        <begin position="16"/>
        <end position="33"/>
    </location>
</feature>